<dbReference type="AlphaFoldDB" id="A0AA39X074"/>
<reference evidence="1" key="1">
    <citation type="submission" date="2023-06" db="EMBL/GenBank/DDBJ databases">
        <title>Genome-scale phylogeny and comparative genomics of the fungal order Sordariales.</title>
        <authorList>
            <consortium name="Lawrence Berkeley National Laboratory"/>
            <person name="Hensen N."/>
            <person name="Bonometti L."/>
            <person name="Westerberg I."/>
            <person name="Brannstrom I.O."/>
            <person name="Guillou S."/>
            <person name="Cros-Aarteil S."/>
            <person name="Calhoun S."/>
            <person name="Haridas S."/>
            <person name="Kuo A."/>
            <person name="Mondo S."/>
            <person name="Pangilinan J."/>
            <person name="Riley R."/>
            <person name="LaButti K."/>
            <person name="Andreopoulos B."/>
            <person name="Lipzen A."/>
            <person name="Chen C."/>
            <person name="Yanf M."/>
            <person name="Daum C."/>
            <person name="Ng V."/>
            <person name="Clum A."/>
            <person name="Steindorff A."/>
            <person name="Ohm R."/>
            <person name="Martin F."/>
            <person name="Silar P."/>
            <person name="Natvig D."/>
            <person name="Lalanne C."/>
            <person name="Gautier V."/>
            <person name="Ament-velasquez S.L."/>
            <person name="Kruys A."/>
            <person name="Hutchinson M.I."/>
            <person name="Powell A.J."/>
            <person name="Barry K."/>
            <person name="Miller A.N."/>
            <person name="Grigoriev I.V."/>
            <person name="Debuchy R."/>
            <person name="Gladieux P."/>
            <person name="Thoren M.H."/>
            <person name="Johannesson H."/>
        </authorList>
    </citation>
    <scope>NUCLEOTIDE SEQUENCE</scope>
    <source>
        <strain evidence="1">SMH3391-2</strain>
    </source>
</reference>
<sequence length="62" mass="7262">MTLPIQDPNSYCRAFPQSRCIQCVPINCQAFCSSVKMLHKKMTQPQPQFLQRPERVTKLKCY</sequence>
<protein>
    <submittedName>
        <fullName evidence="1">Uncharacterized protein</fullName>
    </submittedName>
</protein>
<proteinExistence type="predicted"/>
<dbReference type="EMBL" id="JAULSR010000003">
    <property type="protein sequence ID" value="KAK0624879.1"/>
    <property type="molecule type" value="Genomic_DNA"/>
</dbReference>
<gene>
    <name evidence="1" type="ORF">B0T17DRAFT_531346</name>
</gene>
<evidence type="ECO:0000313" key="1">
    <source>
        <dbReference type="EMBL" id="KAK0624879.1"/>
    </source>
</evidence>
<comment type="caution">
    <text evidence="1">The sequence shown here is derived from an EMBL/GenBank/DDBJ whole genome shotgun (WGS) entry which is preliminary data.</text>
</comment>
<organism evidence="1 2">
    <name type="scientific">Bombardia bombarda</name>
    <dbReference type="NCBI Taxonomy" id="252184"/>
    <lineage>
        <taxon>Eukaryota</taxon>
        <taxon>Fungi</taxon>
        <taxon>Dikarya</taxon>
        <taxon>Ascomycota</taxon>
        <taxon>Pezizomycotina</taxon>
        <taxon>Sordariomycetes</taxon>
        <taxon>Sordariomycetidae</taxon>
        <taxon>Sordariales</taxon>
        <taxon>Lasiosphaeriaceae</taxon>
        <taxon>Bombardia</taxon>
    </lineage>
</organism>
<dbReference type="Proteomes" id="UP001174934">
    <property type="component" value="Unassembled WGS sequence"/>
</dbReference>
<name>A0AA39X074_9PEZI</name>
<evidence type="ECO:0000313" key="2">
    <source>
        <dbReference type="Proteomes" id="UP001174934"/>
    </source>
</evidence>
<keyword evidence="2" id="KW-1185">Reference proteome</keyword>
<accession>A0AA39X074</accession>